<dbReference type="Pfam" id="PF07543">
    <property type="entry name" value="PGA2"/>
    <property type="match status" value="1"/>
</dbReference>
<dbReference type="AlphaFoldDB" id="A0A0F7ZJ95"/>
<dbReference type="PIRSF" id="PIRSF022909">
    <property type="entry name" value="UCP022909"/>
    <property type="match status" value="1"/>
</dbReference>
<dbReference type="PANTHER" id="PTHR28199:SF1">
    <property type="entry name" value="PROCESSING OF GAS1 AND ALP PROTEIN 2"/>
    <property type="match status" value="1"/>
</dbReference>
<protein>
    <recommendedName>
        <fullName evidence="5">DUF1531-domain-containing protein</fullName>
    </recommendedName>
</protein>
<evidence type="ECO:0008006" key="5">
    <source>
        <dbReference type="Google" id="ProtNLM"/>
    </source>
</evidence>
<reference evidence="3 4" key="1">
    <citation type="journal article" date="2014" name="Genome Biol. Evol.">
        <title>Comparative genomics and transcriptomics analyses reveal divergent lifestyle features of nematode endoparasitic fungus Hirsutella minnesotensis.</title>
        <authorList>
            <person name="Lai Y."/>
            <person name="Liu K."/>
            <person name="Zhang X."/>
            <person name="Zhang X."/>
            <person name="Li K."/>
            <person name="Wang N."/>
            <person name="Shu C."/>
            <person name="Wu Y."/>
            <person name="Wang C."/>
            <person name="Bushley K.E."/>
            <person name="Xiang M."/>
            <person name="Liu X."/>
        </authorList>
    </citation>
    <scope>NUCLEOTIDE SEQUENCE [LARGE SCALE GENOMIC DNA]</scope>
    <source>
        <strain evidence="3 4">3608</strain>
    </source>
</reference>
<keyword evidence="2" id="KW-1133">Transmembrane helix</keyword>
<keyword evidence="4" id="KW-1185">Reference proteome</keyword>
<evidence type="ECO:0000313" key="3">
    <source>
        <dbReference type="EMBL" id="KJZ74236.1"/>
    </source>
</evidence>
<dbReference type="EMBL" id="KQ030528">
    <property type="protein sequence ID" value="KJZ74236.1"/>
    <property type="molecule type" value="Genomic_DNA"/>
</dbReference>
<keyword evidence="2" id="KW-0472">Membrane</keyword>
<dbReference type="GO" id="GO:0015031">
    <property type="term" value="P:protein transport"/>
    <property type="evidence" value="ECO:0007669"/>
    <property type="project" value="TreeGrafter"/>
</dbReference>
<sequence>MEQPTPRPELNALGKAAARLTQYGQNASNNLANSFSNMTLHGWLRLVIIVCGYMLLRPYVIKLGTKTAVKKMEEEDAKSKEKNVTDPDMTPNEFRGIKEKLDEVVDEGDGTGADWGTKARVRQRQMLKNLLEEEERCRAAEHEDADIQEFLED</sequence>
<keyword evidence="2" id="KW-0812">Transmembrane</keyword>
<name>A0A0F7ZJ95_9HYPO</name>
<dbReference type="OrthoDB" id="4227028at2759"/>
<feature type="region of interest" description="Disordered" evidence="1">
    <location>
        <begin position="73"/>
        <end position="94"/>
    </location>
</feature>
<evidence type="ECO:0000256" key="1">
    <source>
        <dbReference type="SAM" id="MobiDB-lite"/>
    </source>
</evidence>
<dbReference type="Proteomes" id="UP000054481">
    <property type="component" value="Unassembled WGS sequence"/>
</dbReference>
<organism evidence="3 4">
    <name type="scientific">Hirsutella minnesotensis 3608</name>
    <dbReference type="NCBI Taxonomy" id="1043627"/>
    <lineage>
        <taxon>Eukaryota</taxon>
        <taxon>Fungi</taxon>
        <taxon>Dikarya</taxon>
        <taxon>Ascomycota</taxon>
        <taxon>Pezizomycotina</taxon>
        <taxon>Sordariomycetes</taxon>
        <taxon>Hypocreomycetidae</taxon>
        <taxon>Hypocreales</taxon>
        <taxon>Ophiocordycipitaceae</taxon>
        <taxon>Hirsutella</taxon>
    </lineage>
</organism>
<dbReference type="PANTHER" id="PTHR28199">
    <property type="entry name" value="PROCESSING OF GAS1 AND ALP PROTEIN 2"/>
    <property type="match status" value="1"/>
</dbReference>
<proteinExistence type="predicted"/>
<feature type="transmembrane region" description="Helical" evidence="2">
    <location>
        <begin position="38"/>
        <end position="56"/>
    </location>
</feature>
<accession>A0A0F7ZJ95</accession>
<evidence type="ECO:0000256" key="2">
    <source>
        <dbReference type="SAM" id="Phobius"/>
    </source>
</evidence>
<gene>
    <name evidence="3" type="ORF">HIM_06467</name>
</gene>
<dbReference type="InterPro" id="IPR011431">
    <property type="entry name" value="Trafficking_Pga2"/>
</dbReference>
<evidence type="ECO:0000313" key="4">
    <source>
        <dbReference type="Proteomes" id="UP000054481"/>
    </source>
</evidence>
<feature type="compositionally biased region" description="Basic and acidic residues" evidence="1">
    <location>
        <begin position="73"/>
        <end position="85"/>
    </location>
</feature>